<comment type="caution">
    <text evidence="3">The sequence shown here is derived from an EMBL/GenBank/DDBJ whole genome shotgun (WGS) entry which is preliminary data.</text>
</comment>
<evidence type="ECO:0000313" key="4">
    <source>
        <dbReference type="Proteomes" id="UP001472677"/>
    </source>
</evidence>
<dbReference type="InterPro" id="IPR002156">
    <property type="entry name" value="RNaseH_domain"/>
</dbReference>
<keyword evidence="1" id="KW-0732">Signal</keyword>
<dbReference type="Pfam" id="PF13456">
    <property type="entry name" value="RVT_3"/>
    <property type="match status" value="1"/>
</dbReference>
<proteinExistence type="predicted"/>
<evidence type="ECO:0000256" key="1">
    <source>
        <dbReference type="SAM" id="SignalP"/>
    </source>
</evidence>
<keyword evidence="4" id="KW-1185">Reference proteome</keyword>
<protein>
    <recommendedName>
        <fullName evidence="2">RNase H type-1 domain-containing protein</fullName>
    </recommendedName>
</protein>
<name>A0ABR2DA03_9ROSI</name>
<dbReference type="EMBL" id="JBBPBM010000033">
    <property type="protein sequence ID" value="KAK8533103.1"/>
    <property type="molecule type" value="Genomic_DNA"/>
</dbReference>
<dbReference type="Proteomes" id="UP001472677">
    <property type="component" value="Unassembled WGS sequence"/>
</dbReference>
<evidence type="ECO:0000259" key="2">
    <source>
        <dbReference type="Pfam" id="PF13456"/>
    </source>
</evidence>
<sequence length="120" mass="13766">MFLIPMSRFYLLLALVLLVESFVDLLIQSDCADAIRLLNDVSHARIPLPLVRAINLLCVRGWFTEFIWIPRECNTVADAMSKLLPTQQFQLLLFDSAPDSVKPLMDRDIHGPPYQRHVMS</sequence>
<organism evidence="3 4">
    <name type="scientific">Hibiscus sabdariffa</name>
    <name type="common">roselle</name>
    <dbReference type="NCBI Taxonomy" id="183260"/>
    <lineage>
        <taxon>Eukaryota</taxon>
        <taxon>Viridiplantae</taxon>
        <taxon>Streptophyta</taxon>
        <taxon>Embryophyta</taxon>
        <taxon>Tracheophyta</taxon>
        <taxon>Spermatophyta</taxon>
        <taxon>Magnoliopsida</taxon>
        <taxon>eudicotyledons</taxon>
        <taxon>Gunneridae</taxon>
        <taxon>Pentapetalae</taxon>
        <taxon>rosids</taxon>
        <taxon>malvids</taxon>
        <taxon>Malvales</taxon>
        <taxon>Malvaceae</taxon>
        <taxon>Malvoideae</taxon>
        <taxon>Hibiscus</taxon>
    </lineage>
</organism>
<feature type="domain" description="RNase H type-1" evidence="2">
    <location>
        <begin position="22"/>
        <end position="82"/>
    </location>
</feature>
<gene>
    <name evidence="3" type="ORF">V6N12_076384</name>
</gene>
<accession>A0ABR2DA03</accession>
<evidence type="ECO:0000313" key="3">
    <source>
        <dbReference type="EMBL" id="KAK8533103.1"/>
    </source>
</evidence>
<dbReference type="InterPro" id="IPR044730">
    <property type="entry name" value="RNase_H-like_dom_plant"/>
</dbReference>
<dbReference type="CDD" id="cd06222">
    <property type="entry name" value="RNase_H_like"/>
    <property type="match status" value="1"/>
</dbReference>
<reference evidence="3 4" key="1">
    <citation type="journal article" date="2024" name="G3 (Bethesda)">
        <title>Genome assembly of Hibiscus sabdariffa L. provides insights into metabolisms of medicinal natural products.</title>
        <authorList>
            <person name="Kim T."/>
        </authorList>
    </citation>
    <scope>NUCLEOTIDE SEQUENCE [LARGE SCALE GENOMIC DNA]</scope>
    <source>
        <strain evidence="3">TK-2024</strain>
        <tissue evidence="3">Old leaves</tissue>
    </source>
</reference>
<feature type="signal peptide" evidence="1">
    <location>
        <begin position="1"/>
        <end position="21"/>
    </location>
</feature>
<feature type="chain" id="PRO_5046616899" description="RNase H type-1 domain-containing protein" evidence="1">
    <location>
        <begin position="22"/>
        <end position="120"/>
    </location>
</feature>